<dbReference type="PANTHER" id="PTHR21198:SF7">
    <property type="entry name" value="ASPARTATE-GLUTAMATE RACEMASE FAMILY"/>
    <property type="match status" value="1"/>
</dbReference>
<dbReference type="InterPro" id="IPR004380">
    <property type="entry name" value="Asp_race"/>
</dbReference>
<dbReference type="SUPFAM" id="SSF53681">
    <property type="entry name" value="Aspartate/glutamate racemase"/>
    <property type="match status" value="2"/>
</dbReference>
<dbReference type="InterPro" id="IPR015942">
    <property type="entry name" value="Asp/Glu/hydantoin_racemase"/>
</dbReference>
<protein>
    <submittedName>
        <fullName evidence="3">Aspartate racemase</fullName>
        <ecNumber evidence="3">5.1.1.13</ecNumber>
    </submittedName>
</protein>
<dbReference type="PANTHER" id="PTHR21198">
    <property type="entry name" value="GLUTAMATE RACEMASE"/>
    <property type="match status" value="1"/>
</dbReference>
<evidence type="ECO:0000256" key="1">
    <source>
        <dbReference type="ARBA" id="ARBA00007847"/>
    </source>
</evidence>
<proteinExistence type="inferred from homology"/>
<dbReference type="RefSeq" id="WP_306975714.1">
    <property type="nucleotide sequence ID" value="NZ_JAUSTQ010000004.1"/>
</dbReference>
<dbReference type="GO" id="GO:0047689">
    <property type="term" value="F:aspartate racemase activity"/>
    <property type="evidence" value="ECO:0007669"/>
    <property type="project" value="UniProtKB-EC"/>
</dbReference>
<reference evidence="3 4" key="1">
    <citation type="submission" date="2023-07" db="EMBL/GenBank/DDBJ databases">
        <title>Genomic Encyclopedia of Type Strains, Phase IV (KMG-IV): sequencing the most valuable type-strain genomes for metagenomic binning, comparative biology and taxonomic classification.</title>
        <authorList>
            <person name="Goeker M."/>
        </authorList>
    </citation>
    <scope>NUCLEOTIDE SEQUENCE [LARGE SCALE GENOMIC DNA]</scope>
    <source>
        <strain evidence="3 4">DSM 16460</strain>
    </source>
</reference>
<accession>A0ABT9VEC7</accession>
<keyword evidence="2 3" id="KW-0413">Isomerase</keyword>
<dbReference type="Pfam" id="PF01177">
    <property type="entry name" value="Asp_Glu_race"/>
    <property type="match status" value="1"/>
</dbReference>
<keyword evidence="4" id="KW-1185">Reference proteome</keyword>
<evidence type="ECO:0000313" key="3">
    <source>
        <dbReference type="EMBL" id="MDQ0159324.1"/>
    </source>
</evidence>
<dbReference type="NCBIfam" id="TIGR00035">
    <property type="entry name" value="asp_race"/>
    <property type="match status" value="1"/>
</dbReference>
<organism evidence="3 4">
    <name type="scientific">Alkalibacillus salilacus</name>
    <dbReference type="NCBI Taxonomy" id="284582"/>
    <lineage>
        <taxon>Bacteria</taxon>
        <taxon>Bacillati</taxon>
        <taxon>Bacillota</taxon>
        <taxon>Bacilli</taxon>
        <taxon>Bacillales</taxon>
        <taxon>Bacillaceae</taxon>
        <taxon>Alkalibacillus</taxon>
    </lineage>
</organism>
<gene>
    <name evidence="3" type="ORF">J2S77_001288</name>
</gene>
<evidence type="ECO:0000256" key="2">
    <source>
        <dbReference type="ARBA" id="ARBA00023235"/>
    </source>
</evidence>
<sequence length="230" mass="25821">MKTIGVIGGMSWESTAEYYQEMNKQVKERLGGLHSAECMIYSVNFAEIERYQAEGEWDKAGQVLAEAGKKLELAGADVIVLATNTMHKVIDQIDMATEIPIIHIADATADAIKAHGLHRVALLGTKYTMEQEFYKGRIAEQDLEVLVPNETDQNRIHQIIFEELVLGEFHEKSRQYYIDVINQLVQQGAEGVIFGCTEIGLLIKSHDVTVPVFDTSQIHVTRAVDYAIER</sequence>
<dbReference type="Proteomes" id="UP001224359">
    <property type="component" value="Unassembled WGS sequence"/>
</dbReference>
<comment type="similarity">
    <text evidence="1">Belongs to the aspartate/glutamate racemases family.</text>
</comment>
<dbReference type="Gene3D" id="3.40.50.1860">
    <property type="match status" value="2"/>
</dbReference>
<dbReference type="EMBL" id="JAUSTQ010000004">
    <property type="protein sequence ID" value="MDQ0159324.1"/>
    <property type="molecule type" value="Genomic_DNA"/>
</dbReference>
<evidence type="ECO:0000313" key="4">
    <source>
        <dbReference type="Proteomes" id="UP001224359"/>
    </source>
</evidence>
<dbReference type="EC" id="5.1.1.13" evidence="3"/>
<dbReference type="InterPro" id="IPR001920">
    <property type="entry name" value="Asp/Glu_race"/>
</dbReference>
<comment type="caution">
    <text evidence="3">The sequence shown here is derived from an EMBL/GenBank/DDBJ whole genome shotgun (WGS) entry which is preliminary data.</text>
</comment>
<name>A0ABT9VEC7_9BACI</name>